<feature type="chain" id="PRO_5027665146" description="DUF4350 domain-containing protein" evidence="1">
    <location>
        <begin position="25"/>
        <end position="321"/>
    </location>
</feature>
<dbReference type="InterPro" id="IPR029062">
    <property type="entry name" value="Class_I_gatase-like"/>
</dbReference>
<gene>
    <name evidence="2" type="ORF">JTBM06_V1_370008</name>
</gene>
<keyword evidence="1" id="KW-0732">Signal</keyword>
<dbReference type="Gene3D" id="3.40.50.880">
    <property type="match status" value="1"/>
</dbReference>
<reference evidence="2" key="1">
    <citation type="submission" date="2019-07" db="EMBL/GenBank/DDBJ databases">
        <authorList>
            <person name="Weber M."/>
            <person name="Kostadinov I."/>
            <person name="Kostadinov D I."/>
        </authorList>
    </citation>
    <scope>NUCLEOTIDE SEQUENCE</scope>
    <source>
        <strain evidence="2">Gfbio:sag-sample-m06:053724c1-46a9-4a36-b237-ea2bf867836b</strain>
    </source>
</reference>
<organism evidence="2">
    <name type="scientific">uncultured Woeseiaceae bacterium</name>
    <dbReference type="NCBI Taxonomy" id="1983305"/>
    <lineage>
        <taxon>Bacteria</taxon>
        <taxon>Pseudomonadati</taxon>
        <taxon>Pseudomonadota</taxon>
        <taxon>Gammaproteobacteria</taxon>
        <taxon>Woeseiales</taxon>
        <taxon>Woeseiaceae</taxon>
        <taxon>environmental samples</taxon>
    </lineage>
</organism>
<dbReference type="AlphaFoldDB" id="A0A7D9D3E8"/>
<accession>A0A7D9D3E8</accession>
<dbReference type="EMBL" id="LR633967">
    <property type="protein sequence ID" value="VUX56184.1"/>
    <property type="molecule type" value="Genomic_DNA"/>
</dbReference>
<evidence type="ECO:0008006" key="3">
    <source>
        <dbReference type="Google" id="ProtNLM"/>
    </source>
</evidence>
<dbReference type="SUPFAM" id="SSF52317">
    <property type="entry name" value="Class I glutamine amidotransferase-like"/>
    <property type="match status" value="1"/>
</dbReference>
<sequence length="321" mass="34553">MPKAIPLRAIAVVLLPVLAGSVQGQQRAALDFEPTVGAPAYPRGGGPIVLIDEGHHNFHTMGPTTDYDDADRQVTIPGRYGPFAELLRSDGYVVKSLRSPFSRAALVDVQVLVIANALAEANVDDWSLPNPSAFSDDEIEVIVTWVREGGALLLIADHQPWPAAAGRLAGRFGLLFYNGSTDLLQFNREIGSLQDHPITRGRGLAEQIDFLLTFGGQAFRFAGDITGDPLLIIPPNTTLVLHWDPDLDLTDKVPSIRADGMLQGAAVRFGAGRVAAFGEAAMFTAQVDEEGPMGMNHPEAPQNAQFVLNVLHWLTGVLPEQ</sequence>
<proteinExistence type="predicted"/>
<protein>
    <recommendedName>
        <fullName evidence="3">DUF4350 domain-containing protein</fullName>
    </recommendedName>
</protein>
<evidence type="ECO:0000256" key="1">
    <source>
        <dbReference type="SAM" id="SignalP"/>
    </source>
</evidence>
<evidence type="ECO:0000313" key="2">
    <source>
        <dbReference type="EMBL" id="VUX56184.1"/>
    </source>
</evidence>
<name>A0A7D9D3E8_9GAMM</name>
<feature type="signal peptide" evidence="1">
    <location>
        <begin position="1"/>
        <end position="24"/>
    </location>
</feature>